<dbReference type="EMBL" id="WBWA01000008">
    <property type="protein sequence ID" value="KAB2665155.1"/>
    <property type="molecule type" value="Genomic_DNA"/>
</dbReference>
<dbReference type="Proteomes" id="UP000558475">
    <property type="component" value="Unassembled WGS sequence"/>
</dbReference>
<proteinExistence type="predicted"/>
<accession>A0A7X6FT30</accession>
<evidence type="ECO:0000313" key="1">
    <source>
        <dbReference type="EMBL" id="KAB2665155.1"/>
    </source>
</evidence>
<keyword evidence="3" id="KW-1185">Reference proteome</keyword>
<evidence type="ECO:0000313" key="2">
    <source>
        <dbReference type="EMBL" id="NKW09838.1"/>
    </source>
</evidence>
<reference evidence="2 4" key="2">
    <citation type="submission" date="2020-04" db="EMBL/GenBank/DDBJ databases">
        <title>Whole genome sequencing of clinical and environmental type strains of Ochrobactrum.</title>
        <authorList>
            <person name="Dharne M."/>
        </authorList>
    </citation>
    <scope>NUCLEOTIDE SEQUENCE [LARGE SCALE GENOMIC DNA]</scope>
    <source>
        <strain evidence="2 4">DSM 13340</strain>
    </source>
</reference>
<dbReference type="EMBL" id="JAAXZB010000001">
    <property type="protein sequence ID" value="NKW09838.1"/>
    <property type="molecule type" value="Genomic_DNA"/>
</dbReference>
<name>A0A7X6FT30_9HYPH</name>
<dbReference type="Proteomes" id="UP000430843">
    <property type="component" value="Unassembled WGS sequence"/>
</dbReference>
<gene>
    <name evidence="1" type="ORF">F9K91_10470</name>
    <name evidence="2" type="ORF">HGG76_10550</name>
</gene>
<protein>
    <submittedName>
        <fullName evidence="2">Uncharacterized protein</fullName>
    </submittedName>
</protein>
<evidence type="ECO:0000313" key="3">
    <source>
        <dbReference type="Proteomes" id="UP000430843"/>
    </source>
</evidence>
<reference evidence="1 3" key="1">
    <citation type="submission" date="2019-09" db="EMBL/GenBank/DDBJ databases">
        <title>Taxonomic organization of the family Brucellaceae based on a phylogenomic approach.</title>
        <authorList>
            <person name="Leclercq S."/>
            <person name="Cloeckaert A."/>
            <person name="Zygmunt M.S."/>
        </authorList>
    </citation>
    <scope>NUCLEOTIDE SEQUENCE [LARGE SCALE GENOMIC DNA]</scope>
    <source>
        <strain evidence="1 3">LMG 18957</strain>
    </source>
</reference>
<dbReference type="RefSeq" id="WP_151677764.1">
    <property type="nucleotide sequence ID" value="NZ_WBWA01000008.1"/>
</dbReference>
<evidence type="ECO:0000313" key="4">
    <source>
        <dbReference type="Proteomes" id="UP000558475"/>
    </source>
</evidence>
<comment type="caution">
    <text evidence="2">The sequence shown here is derived from an EMBL/GenBank/DDBJ whole genome shotgun (WGS) entry which is preliminary data.</text>
</comment>
<organism evidence="2 4">
    <name type="scientific">Brucella tritici</name>
    <dbReference type="NCBI Taxonomy" id="94626"/>
    <lineage>
        <taxon>Bacteria</taxon>
        <taxon>Pseudomonadati</taxon>
        <taxon>Pseudomonadota</taxon>
        <taxon>Alphaproteobacteria</taxon>
        <taxon>Hyphomicrobiales</taxon>
        <taxon>Brucellaceae</taxon>
        <taxon>Brucella/Ochrobactrum group</taxon>
        <taxon>Brucella</taxon>
    </lineage>
</organism>
<dbReference type="AlphaFoldDB" id="A0A7X6FT30"/>
<sequence>MARLLSVPNGLGVVSMEPLSGPRAVGAGGSQSVSGYVQTSAAAFGLWRWQFSFHAMRESEFRRYRGWVTALHGGANATRWDFFDPDQMRPAETGYDIPDFVRWDNIGGRDWSNGEPWASGEPWKPTPPLVPMAAIAAAGSTVIRLGSQFWGRILDIGDYIGFAPFHLGLYTVTEVISPGNYRIWPPLRKSVAAGDFATLRPVLAMRLESEDSASAGRGLVTADSVSVTLVECLDYDVREYWTE</sequence>